<reference evidence="1 2" key="1">
    <citation type="journal article" date="2012" name="PLoS Pathog.">
        <title>Diverse lifestyles and strategies of plant pathogenesis encoded in the genomes of eighteen Dothideomycetes fungi.</title>
        <authorList>
            <person name="Ohm R.A."/>
            <person name="Feau N."/>
            <person name="Henrissat B."/>
            <person name="Schoch C.L."/>
            <person name="Horwitz B.A."/>
            <person name="Barry K.W."/>
            <person name="Condon B.J."/>
            <person name="Copeland A.C."/>
            <person name="Dhillon B."/>
            <person name="Glaser F."/>
            <person name="Hesse C.N."/>
            <person name="Kosti I."/>
            <person name="LaButti K."/>
            <person name="Lindquist E.A."/>
            <person name="Lucas S."/>
            <person name="Salamov A.A."/>
            <person name="Bradshaw R.E."/>
            <person name="Ciuffetti L."/>
            <person name="Hamelin R.C."/>
            <person name="Kema G.H.J."/>
            <person name="Lawrence C."/>
            <person name="Scott J.A."/>
            <person name="Spatafora J.W."/>
            <person name="Turgeon B.G."/>
            <person name="de Wit P.J.G.M."/>
            <person name="Zhong S."/>
            <person name="Goodwin S.B."/>
            <person name="Grigoriev I.V."/>
        </authorList>
    </citation>
    <scope>NUCLEOTIDE SEQUENCE [LARGE SCALE GENOMIC DNA]</scope>
    <source>
        <strain evidence="1 2">SO2202</strain>
    </source>
</reference>
<proteinExistence type="predicted"/>
<sequence>MGCANGAIFDCFGHDHNCRRFQIDSERRETEGSETEAVEDGVMMMMTIMMSRRRGRGEEKEMFRSLFLLDDDDDVRDGPRPDEYRVLV</sequence>
<dbReference type="Proteomes" id="UP000016931">
    <property type="component" value="Unassembled WGS sequence"/>
</dbReference>
<dbReference type="EMBL" id="KB456262">
    <property type="protein sequence ID" value="EMF14588.1"/>
    <property type="molecule type" value="Genomic_DNA"/>
</dbReference>
<gene>
    <name evidence="1" type="ORF">SEPMUDRAFT_148257</name>
</gene>
<keyword evidence="2" id="KW-1185">Reference proteome</keyword>
<protein>
    <submittedName>
        <fullName evidence="1">Uncharacterized protein</fullName>
    </submittedName>
</protein>
<name>M3CLB8_SPHMS</name>
<accession>M3CLB8</accession>
<dbReference type="AlphaFoldDB" id="M3CLB8"/>
<dbReference type="HOGENOM" id="CLU_2470506_0_0_1"/>
<evidence type="ECO:0000313" key="1">
    <source>
        <dbReference type="EMBL" id="EMF14588.1"/>
    </source>
</evidence>
<evidence type="ECO:0000313" key="2">
    <source>
        <dbReference type="Proteomes" id="UP000016931"/>
    </source>
</evidence>
<dbReference type="GeneID" id="27901945"/>
<dbReference type="RefSeq" id="XP_016762709.1">
    <property type="nucleotide sequence ID" value="XM_016904808.1"/>
</dbReference>
<organism evidence="1 2">
    <name type="scientific">Sphaerulina musiva (strain SO2202)</name>
    <name type="common">Poplar stem canker fungus</name>
    <name type="synonym">Septoria musiva</name>
    <dbReference type="NCBI Taxonomy" id="692275"/>
    <lineage>
        <taxon>Eukaryota</taxon>
        <taxon>Fungi</taxon>
        <taxon>Dikarya</taxon>
        <taxon>Ascomycota</taxon>
        <taxon>Pezizomycotina</taxon>
        <taxon>Dothideomycetes</taxon>
        <taxon>Dothideomycetidae</taxon>
        <taxon>Mycosphaerellales</taxon>
        <taxon>Mycosphaerellaceae</taxon>
        <taxon>Sphaerulina</taxon>
    </lineage>
</organism>